<protein>
    <submittedName>
        <fullName evidence="1">Uncharacterized protein</fullName>
    </submittedName>
</protein>
<keyword evidence="2" id="KW-1185">Reference proteome</keyword>
<accession>A0A172Q073</accession>
<organism evidence="1 2">
    <name type="scientific">Acinetobacter phage vB_AbaM_ME3</name>
    <dbReference type="NCBI Taxonomy" id="1837876"/>
    <lineage>
        <taxon>Viruses</taxon>
        <taxon>Duplodnaviria</taxon>
        <taxon>Heunggongvirae</taxon>
        <taxon>Uroviricota</taxon>
        <taxon>Caudoviricetes</taxon>
        <taxon>Metrivirus</taxon>
        <taxon>Metrivirus ME3</taxon>
    </lineage>
</organism>
<sequence length="110" mass="12274">MLPYTNDYILNTREIFNLTGIEAIPLGNVGIGNVRTDTLKAWVLKDIKVNLNLDRLNNTSDIDKPVSKAQKLYIDSNFNGVYSHLSTLTTYVSALENRVAALESFIANNL</sequence>
<evidence type="ECO:0000313" key="2">
    <source>
        <dbReference type="Proteomes" id="UP000225947"/>
    </source>
</evidence>
<name>A0A172Q073_9CAUD</name>
<dbReference type="Proteomes" id="UP000225947">
    <property type="component" value="Segment"/>
</dbReference>
<evidence type="ECO:0000313" key="1">
    <source>
        <dbReference type="EMBL" id="AND75261.1"/>
    </source>
</evidence>
<reference evidence="2" key="1">
    <citation type="submission" date="2016-03" db="EMBL/GenBank/DDBJ databases">
        <title>Characterization of Acinetobacter baumannii phage vB_AbaM_ME3.</title>
        <authorList>
            <person name="Buttimer C.T.H."/>
            <person name="Elbreki M."/>
            <person name="Coffey A."/>
        </authorList>
    </citation>
    <scope>NUCLEOTIDE SEQUENCE [LARGE SCALE GENOMIC DNA]</scope>
</reference>
<dbReference type="EMBL" id="KU935715">
    <property type="protein sequence ID" value="AND75261.1"/>
    <property type="molecule type" value="Genomic_DNA"/>
</dbReference>
<proteinExistence type="predicted"/>
<gene>
    <name evidence="1" type="ORF">ME3_100</name>
</gene>